<organism evidence="1 2">
    <name type="scientific">Streblomastix strix</name>
    <dbReference type="NCBI Taxonomy" id="222440"/>
    <lineage>
        <taxon>Eukaryota</taxon>
        <taxon>Metamonada</taxon>
        <taxon>Preaxostyla</taxon>
        <taxon>Oxymonadida</taxon>
        <taxon>Streblomastigidae</taxon>
        <taxon>Streblomastix</taxon>
    </lineage>
</organism>
<dbReference type="Proteomes" id="UP000324800">
    <property type="component" value="Unassembled WGS sequence"/>
</dbReference>
<reference evidence="1 2" key="1">
    <citation type="submission" date="2019-03" db="EMBL/GenBank/DDBJ databases">
        <title>Single cell metagenomics reveals metabolic interactions within the superorganism composed of flagellate Streblomastix strix and complex community of Bacteroidetes bacteria on its surface.</title>
        <authorList>
            <person name="Treitli S.C."/>
            <person name="Kolisko M."/>
            <person name="Husnik F."/>
            <person name="Keeling P."/>
            <person name="Hampl V."/>
        </authorList>
    </citation>
    <scope>NUCLEOTIDE SEQUENCE [LARGE SCALE GENOMIC DNA]</scope>
    <source>
        <strain evidence="1">ST1C</strain>
    </source>
</reference>
<dbReference type="AlphaFoldDB" id="A0A5J4W870"/>
<proteinExistence type="predicted"/>
<sequence length="158" mass="18623">MKIKPPKNIVPRDLLKDFVKVSDGKRIRPKVFFEWWLCQEGVKLNSEVKCIDIYLRRISRYFSSRIRFDAGHLPEHLKKLSVVLDMDEEALLVGTCILLRYGVRNNGIFLFDKEKDFLYVVGICWYIGLDALSDHQINCSTLLMYFCVKPCMRYAHQK</sequence>
<evidence type="ECO:0000313" key="1">
    <source>
        <dbReference type="EMBL" id="KAA6390783.1"/>
    </source>
</evidence>
<accession>A0A5J4W870</accession>
<comment type="caution">
    <text evidence="1">The sequence shown here is derived from an EMBL/GenBank/DDBJ whole genome shotgun (WGS) entry which is preliminary data.</text>
</comment>
<protein>
    <submittedName>
        <fullName evidence="1">Uncharacterized protein</fullName>
    </submittedName>
</protein>
<name>A0A5J4W870_9EUKA</name>
<evidence type="ECO:0000313" key="2">
    <source>
        <dbReference type="Proteomes" id="UP000324800"/>
    </source>
</evidence>
<gene>
    <name evidence="1" type="ORF">EZS28_013691</name>
</gene>
<dbReference type="EMBL" id="SNRW01003108">
    <property type="protein sequence ID" value="KAA6390783.1"/>
    <property type="molecule type" value="Genomic_DNA"/>
</dbReference>